<dbReference type="RefSeq" id="WP_304420290.1">
    <property type="nucleotide sequence ID" value="NZ_JANCMU010000002.1"/>
</dbReference>
<keyword evidence="3" id="KW-1185">Reference proteome</keyword>
<proteinExistence type="predicted"/>
<dbReference type="EMBL" id="JANCMU010000002">
    <property type="protein sequence ID" value="MDG4945725.1"/>
    <property type="molecule type" value="Genomic_DNA"/>
</dbReference>
<feature type="coiled-coil region" evidence="1">
    <location>
        <begin position="176"/>
        <end position="216"/>
    </location>
</feature>
<evidence type="ECO:0000313" key="2">
    <source>
        <dbReference type="EMBL" id="MDG4945725.1"/>
    </source>
</evidence>
<gene>
    <name evidence="2" type="ORF">NMK71_04805</name>
</gene>
<protein>
    <submittedName>
        <fullName evidence="2">Uncharacterized protein</fullName>
    </submittedName>
</protein>
<keyword evidence="1" id="KW-0175">Coiled coil</keyword>
<dbReference type="AlphaFoldDB" id="A0A9X4MZJ4"/>
<evidence type="ECO:0000256" key="1">
    <source>
        <dbReference type="SAM" id="Coils"/>
    </source>
</evidence>
<name>A0A9X4MZJ4_9FLAO</name>
<reference evidence="2" key="1">
    <citation type="submission" date="2022-07" db="EMBL/GenBank/DDBJ databases">
        <title>Description and genome-wide analysis of Profundicola chukchiensis gen. nov., sp. nov., marine bacteria isolated from bottom sediments of the Chukchi Sea.</title>
        <authorList>
            <person name="Romanenko L."/>
            <person name="Otstavnykh N."/>
            <person name="Kurilenko V."/>
            <person name="Eremeev V."/>
            <person name="Velansky P."/>
            <person name="Mikhailov V."/>
            <person name="Isaeva M."/>
        </authorList>
    </citation>
    <scope>NUCLEOTIDE SEQUENCE</scope>
    <source>
        <strain evidence="2">KMM 9713</strain>
    </source>
</reference>
<dbReference type="Proteomes" id="UP001152599">
    <property type="component" value="Unassembled WGS sequence"/>
</dbReference>
<comment type="caution">
    <text evidence="2">The sequence shown here is derived from an EMBL/GenBank/DDBJ whole genome shotgun (WGS) entry which is preliminary data.</text>
</comment>
<organism evidence="2 3">
    <name type="scientific">Profundicola chukchiensis</name>
    <dbReference type="NCBI Taxonomy" id="2961959"/>
    <lineage>
        <taxon>Bacteria</taxon>
        <taxon>Pseudomonadati</taxon>
        <taxon>Bacteroidota</taxon>
        <taxon>Flavobacteriia</taxon>
        <taxon>Flavobacteriales</taxon>
        <taxon>Weeksellaceae</taxon>
        <taxon>Profundicola</taxon>
    </lineage>
</organism>
<sequence length="294" mass="34835">MQTKMTEHTKNIINKIIECGRSGLYSDLESLFPNWRDYKSFIDQIHSEIRLEGNEQFLHYYETFNRLSEKYDFDSLLNLIKGLTIIENDHKQGSVSPVIALYKKLIEKAGLFYLTTGDKQGIYLLIRSLEQNPNTEIENLTHWILKNSENPYLPFGTSTLISKTIPDIKIEVENWFQRQKETAAREKQEREDKEKREELRKEQAAENIKIHNAKKQSEREFRQSLSNLNNNELLTLISNDKKRPIYYYSNELIRMNKLKPNEKELLNKIIVELGLNETKQSKRLKKQLLKIIEK</sequence>
<accession>A0A9X4MZJ4</accession>
<evidence type="ECO:0000313" key="3">
    <source>
        <dbReference type="Proteomes" id="UP001152599"/>
    </source>
</evidence>